<dbReference type="RefSeq" id="WP_186948934.1">
    <property type="nucleotide sequence ID" value="NZ_JACOGF010000011.1"/>
</dbReference>
<organism evidence="1 2">
    <name type="scientific">Undibacterium hunanense</name>
    <dbReference type="NCBI Taxonomy" id="2762292"/>
    <lineage>
        <taxon>Bacteria</taxon>
        <taxon>Pseudomonadati</taxon>
        <taxon>Pseudomonadota</taxon>
        <taxon>Betaproteobacteria</taxon>
        <taxon>Burkholderiales</taxon>
        <taxon>Oxalobacteraceae</taxon>
        <taxon>Undibacterium</taxon>
    </lineage>
</organism>
<evidence type="ECO:0008006" key="3">
    <source>
        <dbReference type="Google" id="ProtNLM"/>
    </source>
</evidence>
<evidence type="ECO:0000313" key="1">
    <source>
        <dbReference type="EMBL" id="MBC3919661.1"/>
    </source>
</evidence>
<gene>
    <name evidence="1" type="ORF">H8L32_19450</name>
</gene>
<keyword evidence="2" id="KW-1185">Reference proteome</keyword>
<comment type="caution">
    <text evidence="1">The sequence shown here is derived from an EMBL/GenBank/DDBJ whole genome shotgun (WGS) entry which is preliminary data.</text>
</comment>
<protein>
    <recommendedName>
        <fullName evidence="3">Lipoprotein</fullName>
    </recommendedName>
</protein>
<sequence>MKILSGLMLLLAFSGCDKNEQATKASAIAKSLCNGYKKEVGKLVSYPDSNAPEGKRFINDLIEIKTASGFTMRLPPFVGGLGTPNERCEAQTGRFDFFWVDGKLVPDFDLKTGARVPKGVMIQYFVKFTQPNKIQIENYGQNIFLPPSYKWMLEGAFPIVGYEKIWVLPFANYYAAELRPESRKDKTLWRSSLLFTEVLDATGSSVLFSCGHIDFKEVGDGLSVSLDPRFVTDPNSTKCDSGLNFSPGAGGRIDIYSPHFLEEGAQIANAVIRELNSYIVKD</sequence>
<evidence type="ECO:0000313" key="2">
    <source>
        <dbReference type="Proteomes" id="UP000650424"/>
    </source>
</evidence>
<name>A0ABR6ZUW1_9BURK</name>
<dbReference type="EMBL" id="JACOGF010000011">
    <property type="protein sequence ID" value="MBC3919661.1"/>
    <property type="molecule type" value="Genomic_DNA"/>
</dbReference>
<proteinExistence type="predicted"/>
<reference evidence="1 2" key="1">
    <citation type="submission" date="2020-08" db="EMBL/GenBank/DDBJ databases">
        <title>Novel species isolated from subtropical streams in China.</title>
        <authorList>
            <person name="Lu H."/>
        </authorList>
    </citation>
    <scope>NUCLEOTIDE SEQUENCE [LARGE SCALE GENOMIC DNA]</scope>
    <source>
        <strain evidence="1 2">CY18W</strain>
    </source>
</reference>
<accession>A0ABR6ZUW1</accession>
<dbReference type="Proteomes" id="UP000650424">
    <property type="component" value="Unassembled WGS sequence"/>
</dbReference>
<dbReference type="PROSITE" id="PS51257">
    <property type="entry name" value="PROKAR_LIPOPROTEIN"/>
    <property type="match status" value="1"/>
</dbReference>